<organism evidence="3 4">
    <name type="scientific">Schistosoma mattheei</name>
    <dbReference type="NCBI Taxonomy" id="31246"/>
    <lineage>
        <taxon>Eukaryota</taxon>
        <taxon>Metazoa</taxon>
        <taxon>Spiralia</taxon>
        <taxon>Lophotrochozoa</taxon>
        <taxon>Platyhelminthes</taxon>
        <taxon>Trematoda</taxon>
        <taxon>Digenea</taxon>
        <taxon>Strigeidida</taxon>
        <taxon>Schistosomatoidea</taxon>
        <taxon>Schistosomatidae</taxon>
        <taxon>Schistosoma</taxon>
    </lineage>
</organism>
<dbReference type="GO" id="GO:0006891">
    <property type="term" value="P:intra-Golgi vesicle-mediated transport"/>
    <property type="evidence" value="ECO:0007669"/>
    <property type="project" value="TreeGrafter"/>
</dbReference>
<evidence type="ECO:0000313" key="3">
    <source>
        <dbReference type="EMBL" id="VDP56494.1"/>
    </source>
</evidence>
<feature type="domain" description="ArsA/GET3 Anion-transporting ATPase-like" evidence="2">
    <location>
        <begin position="191"/>
        <end position="248"/>
    </location>
</feature>
<dbReference type="Proteomes" id="UP000269396">
    <property type="component" value="Unassembled WGS sequence"/>
</dbReference>
<reference evidence="3 4" key="1">
    <citation type="submission" date="2018-11" db="EMBL/GenBank/DDBJ databases">
        <authorList>
            <consortium name="Pathogen Informatics"/>
        </authorList>
    </citation>
    <scope>NUCLEOTIDE SEQUENCE [LARGE SCALE GENOMIC DNA]</scope>
    <source>
        <strain>Denwood</strain>
        <strain evidence="4">Zambia</strain>
    </source>
</reference>
<dbReference type="InterPro" id="IPR002553">
    <property type="entry name" value="Clathrin/coatomer_adapt-like_N"/>
</dbReference>
<dbReference type="SUPFAM" id="SSF48371">
    <property type="entry name" value="ARM repeat"/>
    <property type="match status" value="1"/>
</dbReference>
<dbReference type="SUPFAM" id="SSF52540">
    <property type="entry name" value="P-loop containing nucleoside triphosphate hydrolases"/>
    <property type="match status" value="1"/>
</dbReference>
<dbReference type="GO" id="GO:0009306">
    <property type="term" value="P:protein secretion"/>
    <property type="evidence" value="ECO:0007669"/>
    <property type="project" value="TreeGrafter"/>
</dbReference>
<sequence>MVIYEAARAIISLRNLTAKELAPAVGVLQLLCTSSKPALRYAAVHTLNAVASNHPAAVTACNLDLEQLIGDPNRSIATLAITTLLKTGNESNVERLLKHVSPFMSEISDEFKIVVLESIHALATKYPKKYTVLLNFLSGLLRDSAGYTFKKAVVVAIESIIKQIPEAKSIAVKMNTPEPTIQNILDSNTLRWIFVGGKGGVGKTTCSCSIAVQMAKVRERVLILSTDPAHNLSDAFDQKFSKNPTKVRVSTKLAFDFSSTQHFLLVYFRLL</sequence>
<dbReference type="GO" id="GO:0000139">
    <property type="term" value="C:Golgi membrane"/>
    <property type="evidence" value="ECO:0007669"/>
    <property type="project" value="TreeGrafter"/>
</dbReference>
<feature type="domain" description="Clathrin/coatomer adaptor adaptin-like N-terminal" evidence="1">
    <location>
        <begin position="1"/>
        <end position="173"/>
    </location>
</feature>
<dbReference type="AlphaFoldDB" id="A0A183P999"/>
<dbReference type="GO" id="GO:0030126">
    <property type="term" value="C:COPI vesicle coat"/>
    <property type="evidence" value="ECO:0007669"/>
    <property type="project" value="TreeGrafter"/>
</dbReference>
<dbReference type="PANTHER" id="PTHR10261:SF0">
    <property type="entry name" value="COATOMER SUBUNIT GAMMA-2"/>
    <property type="match status" value="1"/>
</dbReference>
<dbReference type="GO" id="GO:0006886">
    <property type="term" value="P:intracellular protein transport"/>
    <property type="evidence" value="ECO:0007669"/>
    <property type="project" value="InterPro"/>
</dbReference>
<protein>
    <submittedName>
        <fullName evidence="3">Uncharacterized protein</fullName>
    </submittedName>
</protein>
<dbReference type="Gene3D" id="1.25.10.10">
    <property type="entry name" value="Leucine-rich Repeat Variant"/>
    <property type="match status" value="1"/>
</dbReference>
<evidence type="ECO:0000313" key="4">
    <source>
        <dbReference type="Proteomes" id="UP000269396"/>
    </source>
</evidence>
<evidence type="ECO:0000259" key="2">
    <source>
        <dbReference type="Pfam" id="PF02374"/>
    </source>
</evidence>
<dbReference type="InterPro" id="IPR016024">
    <property type="entry name" value="ARM-type_fold"/>
</dbReference>
<dbReference type="PANTHER" id="PTHR10261">
    <property type="entry name" value="COATOMER SUBUNIT GAMMA"/>
    <property type="match status" value="1"/>
</dbReference>
<dbReference type="InterPro" id="IPR011989">
    <property type="entry name" value="ARM-like"/>
</dbReference>
<keyword evidence="4" id="KW-1185">Reference proteome</keyword>
<dbReference type="InterPro" id="IPR017106">
    <property type="entry name" value="Coatomer_gsu"/>
</dbReference>
<dbReference type="InterPro" id="IPR027417">
    <property type="entry name" value="P-loop_NTPase"/>
</dbReference>
<dbReference type="Gene3D" id="3.40.50.300">
    <property type="entry name" value="P-loop containing nucleotide triphosphate hydrolases"/>
    <property type="match status" value="1"/>
</dbReference>
<proteinExistence type="predicted"/>
<accession>A0A183P999</accession>
<dbReference type="GO" id="GO:0005783">
    <property type="term" value="C:endoplasmic reticulum"/>
    <property type="evidence" value="ECO:0007669"/>
    <property type="project" value="TreeGrafter"/>
</dbReference>
<dbReference type="InterPro" id="IPR025723">
    <property type="entry name" value="ArsA/GET3_ATPase-like"/>
</dbReference>
<dbReference type="STRING" id="31246.A0A183P999"/>
<gene>
    <name evidence="3" type="ORF">SMTD_LOCUS10935</name>
</gene>
<name>A0A183P999_9TREM</name>
<dbReference type="GO" id="GO:0006888">
    <property type="term" value="P:endoplasmic reticulum to Golgi vesicle-mediated transport"/>
    <property type="evidence" value="ECO:0007669"/>
    <property type="project" value="TreeGrafter"/>
</dbReference>
<dbReference type="EMBL" id="UZAL01031006">
    <property type="protein sequence ID" value="VDP56494.1"/>
    <property type="molecule type" value="Genomic_DNA"/>
</dbReference>
<dbReference type="GO" id="GO:0005793">
    <property type="term" value="C:endoplasmic reticulum-Golgi intermediate compartment"/>
    <property type="evidence" value="ECO:0007669"/>
    <property type="project" value="TreeGrafter"/>
</dbReference>
<evidence type="ECO:0000259" key="1">
    <source>
        <dbReference type="Pfam" id="PF01602"/>
    </source>
</evidence>
<dbReference type="Pfam" id="PF02374">
    <property type="entry name" value="ArsA_ATPase"/>
    <property type="match status" value="1"/>
</dbReference>
<dbReference type="Pfam" id="PF01602">
    <property type="entry name" value="Adaptin_N"/>
    <property type="match status" value="1"/>
</dbReference>